<keyword evidence="3 8" id="KW-0479">Metal-binding</keyword>
<evidence type="ECO:0000313" key="11">
    <source>
        <dbReference type="EMBL" id="KAK1335666.1"/>
    </source>
</evidence>
<sequence>MCILGFYYIRWPVIEGPEEPHFATFFENQAEVKREHGKQFIRYLRVQSSFRPEIDNCGTGIQALESALELENQLTQPLLDVKTIASANNDTNILCFMEEQKSNTDYLQRQLVYLKELGNQAQEEEAPLKKPAVL</sequence>
<name>A0AA40HQN8_CNENI</name>
<dbReference type="GO" id="GO:0008199">
    <property type="term" value="F:ferric iron binding"/>
    <property type="evidence" value="ECO:0007669"/>
    <property type="project" value="InterPro"/>
</dbReference>
<reference evidence="11" key="1">
    <citation type="submission" date="2023-06" db="EMBL/GenBank/DDBJ databases">
        <title>Reference genome for the Northern bat (Eptesicus nilssonii), a most northern bat species.</title>
        <authorList>
            <person name="Laine V.N."/>
            <person name="Pulliainen A.T."/>
            <person name="Lilley T.M."/>
        </authorList>
    </citation>
    <scope>NUCLEOTIDE SEQUENCE</scope>
    <source>
        <strain evidence="11">BLF_Eptnil</strain>
        <tissue evidence="11">Kidney</tissue>
    </source>
</reference>
<dbReference type="GO" id="GO:0006879">
    <property type="term" value="P:intracellular iron ion homeostasis"/>
    <property type="evidence" value="ECO:0007669"/>
    <property type="project" value="UniProtKB-KW"/>
</dbReference>
<feature type="binding site" evidence="8">
    <location>
        <position position="36"/>
    </location>
    <ligand>
        <name>Fe cation</name>
        <dbReference type="ChEBI" id="CHEBI:24875"/>
        <label>1</label>
    </ligand>
</feature>
<dbReference type="Gene3D" id="1.20.1260.10">
    <property type="match status" value="1"/>
</dbReference>
<evidence type="ECO:0000256" key="8">
    <source>
        <dbReference type="PIRSR" id="PIRSR601519-1"/>
    </source>
</evidence>
<evidence type="ECO:0000256" key="6">
    <source>
        <dbReference type="ARBA" id="ARBA00025111"/>
    </source>
</evidence>
<proteinExistence type="inferred from homology"/>
<dbReference type="InterPro" id="IPR009040">
    <property type="entry name" value="Ferritin-like_diiron"/>
</dbReference>
<organism evidence="11 12">
    <name type="scientific">Cnephaeus nilssonii</name>
    <name type="common">Northern bat</name>
    <name type="synonym">Eptesicus nilssonii</name>
    <dbReference type="NCBI Taxonomy" id="3371016"/>
    <lineage>
        <taxon>Eukaryota</taxon>
        <taxon>Metazoa</taxon>
        <taxon>Chordata</taxon>
        <taxon>Craniata</taxon>
        <taxon>Vertebrata</taxon>
        <taxon>Euteleostomi</taxon>
        <taxon>Mammalia</taxon>
        <taxon>Eutheria</taxon>
        <taxon>Laurasiatheria</taxon>
        <taxon>Chiroptera</taxon>
        <taxon>Yangochiroptera</taxon>
        <taxon>Vespertilionidae</taxon>
        <taxon>Cnephaeus</taxon>
    </lineage>
</organism>
<keyword evidence="5 8" id="KW-0408">Iron</keyword>
<dbReference type="InterPro" id="IPR008331">
    <property type="entry name" value="Ferritin_DPS_dom"/>
</dbReference>
<feature type="non-terminal residue" evidence="11">
    <location>
        <position position="134"/>
    </location>
</feature>
<dbReference type="InterPro" id="IPR001519">
    <property type="entry name" value="Ferritin"/>
</dbReference>
<dbReference type="PANTHER" id="PTHR11431:SF54">
    <property type="entry name" value="FERRITIN"/>
    <property type="match status" value="1"/>
</dbReference>
<evidence type="ECO:0000313" key="12">
    <source>
        <dbReference type="Proteomes" id="UP001177744"/>
    </source>
</evidence>
<dbReference type="GO" id="GO:0004322">
    <property type="term" value="F:ferroxidase activity"/>
    <property type="evidence" value="ECO:0007669"/>
    <property type="project" value="UniProtKB-EC"/>
</dbReference>
<evidence type="ECO:0000256" key="9">
    <source>
        <dbReference type="RuleBase" id="RU361145"/>
    </source>
</evidence>
<dbReference type="EMBL" id="JAULJE010000013">
    <property type="protein sequence ID" value="KAK1335666.1"/>
    <property type="molecule type" value="Genomic_DNA"/>
</dbReference>
<accession>A0AA40HQN8</accession>
<dbReference type="Proteomes" id="UP001177744">
    <property type="component" value="Unassembled WGS sequence"/>
</dbReference>
<keyword evidence="2 9" id="KW-0409">Iron storage</keyword>
<dbReference type="GO" id="GO:0006826">
    <property type="term" value="P:iron ion transport"/>
    <property type="evidence" value="ECO:0007669"/>
    <property type="project" value="InterPro"/>
</dbReference>
<dbReference type="GO" id="GO:0008198">
    <property type="term" value="F:ferrous iron binding"/>
    <property type="evidence" value="ECO:0007669"/>
    <property type="project" value="TreeGrafter"/>
</dbReference>
<comment type="function">
    <text evidence="9">Stores iron in a soluble, non-toxic, readily available form. Important for iron homeostasis. Iron is taken up in the ferrous form and deposited as ferric hydroxides after oxidation.</text>
</comment>
<feature type="binding site" evidence="8">
    <location>
        <position position="100"/>
    </location>
    <ligand>
        <name>Fe cation</name>
        <dbReference type="ChEBI" id="CHEBI:24875"/>
        <label>1</label>
    </ligand>
</feature>
<dbReference type="GO" id="GO:0005737">
    <property type="term" value="C:cytoplasm"/>
    <property type="evidence" value="ECO:0007669"/>
    <property type="project" value="TreeGrafter"/>
</dbReference>
<evidence type="ECO:0000256" key="1">
    <source>
        <dbReference type="ARBA" id="ARBA00007513"/>
    </source>
</evidence>
<protein>
    <recommendedName>
        <fullName evidence="9">Ferritin</fullName>
    </recommendedName>
</protein>
<evidence type="ECO:0000256" key="4">
    <source>
        <dbReference type="ARBA" id="ARBA00023002"/>
    </source>
</evidence>
<evidence type="ECO:0000259" key="10">
    <source>
        <dbReference type="PROSITE" id="PS50905"/>
    </source>
</evidence>
<comment type="caution">
    <text evidence="11">The sequence shown here is derived from an EMBL/GenBank/DDBJ whole genome shotgun (WGS) entry which is preliminary data.</text>
</comment>
<evidence type="ECO:0000256" key="2">
    <source>
        <dbReference type="ARBA" id="ARBA00022434"/>
    </source>
</evidence>
<dbReference type="InterPro" id="IPR012347">
    <property type="entry name" value="Ferritin-like"/>
</dbReference>
<feature type="domain" description="Ferritin-like diiron" evidence="10">
    <location>
        <begin position="1"/>
        <end position="128"/>
    </location>
</feature>
<dbReference type="PANTHER" id="PTHR11431">
    <property type="entry name" value="FERRITIN"/>
    <property type="match status" value="1"/>
</dbReference>
<dbReference type="SUPFAM" id="SSF47240">
    <property type="entry name" value="Ferritin-like"/>
    <property type="match status" value="1"/>
</dbReference>
<keyword evidence="12" id="KW-1185">Reference proteome</keyword>
<dbReference type="Pfam" id="PF00210">
    <property type="entry name" value="Ferritin"/>
    <property type="match status" value="1"/>
</dbReference>
<comment type="function">
    <text evidence="6">Stores iron in a soluble, non-toxic, readily available form. Important for iron homeostasis. Has ferroxidase activity. Iron is taken up in the ferrous form and deposited as ferric hydroxides after oxidation.</text>
</comment>
<evidence type="ECO:0000256" key="7">
    <source>
        <dbReference type="ARBA" id="ARBA00047990"/>
    </source>
</evidence>
<keyword evidence="4" id="KW-0560">Oxidoreductase</keyword>
<dbReference type="PROSITE" id="PS50905">
    <property type="entry name" value="FERRITIN_LIKE"/>
    <property type="match status" value="1"/>
</dbReference>
<comment type="similarity">
    <text evidence="1 9">Belongs to the ferritin family.</text>
</comment>
<evidence type="ECO:0000256" key="5">
    <source>
        <dbReference type="ARBA" id="ARBA00023004"/>
    </source>
</evidence>
<comment type="catalytic activity">
    <reaction evidence="7">
        <text>4 Fe(2+) + O2 + 4 H(+) = 4 Fe(3+) + 2 H2O</text>
        <dbReference type="Rhea" id="RHEA:11148"/>
        <dbReference type="ChEBI" id="CHEBI:15377"/>
        <dbReference type="ChEBI" id="CHEBI:15378"/>
        <dbReference type="ChEBI" id="CHEBI:15379"/>
        <dbReference type="ChEBI" id="CHEBI:29033"/>
        <dbReference type="ChEBI" id="CHEBI:29034"/>
        <dbReference type="EC" id="1.16.3.1"/>
    </reaction>
</comment>
<gene>
    <name evidence="11" type="ORF">QTO34_003459</name>
</gene>
<evidence type="ECO:0000256" key="3">
    <source>
        <dbReference type="ARBA" id="ARBA00022723"/>
    </source>
</evidence>
<dbReference type="InterPro" id="IPR009078">
    <property type="entry name" value="Ferritin-like_SF"/>
</dbReference>
<dbReference type="AlphaFoldDB" id="A0AA40HQN8"/>
<feature type="binding site" evidence="8">
    <location>
        <position position="71"/>
    </location>
    <ligand>
        <name>Fe cation</name>
        <dbReference type="ChEBI" id="CHEBI:24875"/>
        <label>1</label>
    </ligand>
</feature>